<keyword evidence="1" id="KW-0812">Transmembrane</keyword>
<feature type="transmembrane region" description="Helical" evidence="1">
    <location>
        <begin position="60"/>
        <end position="77"/>
    </location>
</feature>
<name>A0A382DYF3_9ZZZZ</name>
<accession>A0A382DYF3</accession>
<keyword evidence="1" id="KW-1133">Transmembrane helix</keyword>
<feature type="transmembrane region" description="Helical" evidence="1">
    <location>
        <begin position="21"/>
        <end position="40"/>
    </location>
</feature>
<dbReference type="AlphaFoldDB" id="A0A382DYF3"/>
<dbReference type="EMBL" id="UINC01041763">
    <property type="protein sequence ID" value="SVB43480.1"/>
    <property type="molecule type" value="Genomic_DNA"/>
</dbReference>
<keyword evidence="1" id="KW-0472">Membrane</keyword>
<reference evidence="2" key="1">
    <citation type="submission" date="2018-05" db="EMBL/GenBank/DDBJ databases">
        <authorList>
            <person name="Lanie J.A."/>
            <person name="Ng W.-L."/>
            <person name="Kazmierczak K.M."/>
            <person name="Andrzejewski T.M."/>
            <person name="Davidsen T.M."/>
            <person name="Wayne K.J."/>
            <person name="Tettelin H."/>
            <person name="Glass J.I."/>
            <person name="Rusch D."/>
            <person name="Podicherti R."/>
            <person name="Tsui H.-C.T."/>
            <person name="Winkler M.E."/>
        </authorList>
    </citation>
    <scope>NUCLEOTIDE SEQUENCE</scope>
</reference>
<gene>
    <name evidence="2" type="ORF">METZ01_LOCUS196334</name>
</gene>
<protein>
    <submittedName>
        <fullName evidence="2">Uncharacterized protein</fullName>
    </submittedName>
</protein>
<proteinExistence type="predicted"/>
<evidence type="ECO:0000313" key="2">
    <source>
        <dbReference type="EMBL" id="SVB43480.1"/>
    </source>
</evidence>
<sequence>MYFFSFYFIIHIYINKMNLDFLKNPIILAFIGGLLVSLYTYVDSRMISKNEKTKGEYCRVFIVSSLIFAILLPYYHIPKRIFKENIIPGPAPF</sequence>
<organism evidence="2">
    <name type="scientific">marine metagenome</name>
    <dbReference type="NCBI Taxonomy" id="408172"/>
    <lineage>
        <taxon>unclassified sequences</taxon>
        <taxon>metagenomes</taxon>
        <taxon>ecological metagenomes</taxon>
    </lineage>
</organism>
<evidence type="ECO:0000256" key="1">
    <source>
        <dbReference type="SAM" id="Phobius"/>
    </source>
</evidence>